<dbReference type="Gene3D" id="2.60.440.10">
    <property type="entry name" value="YacF-like domains"/>
    <property type="match status" value="1"/>
</dbReference>
<dbReference type="EMBL" id="CABR01000053">
    <property type="protein sequence ID" value="CBI09825.1"/>
    <property type="molecule type" value="Genomic_DNA"/>
</dbReference>
<dbReference type="GO" id="GO:0032153">
    <property type="term" value="C:cell division site"/>
    <property type="evidence" value="ECO:0007669"/>
    <property type="project" value="TreeGrafter"/>
</dbReference>
<dbReference type="HAMAP" id="MF_01092">
    <property type="entry name" value="ZapD"/>
    <property type="match status" value="1"/>
</dbReference>
<evidence type="ECO:0008006" key="6">
    <source>
        <dbReference type="Google" id="ProtNLM"/>
    </source>
</evidence>
<dbReference type="GO" id="GO:0000917">
    <property type="term" value="P:division septum assembly"/>
    <property type="evidence" value="ECO:0007669"/>
    <property type="project" value="UniProtKB-KW"/>
</dbReference>
<dbReference type="Gene3D" id="1.10.3900.10">
    <property type="entry name" value="YacF-like"/>
    <property type="match status" value="1"/>
</dbReference>
<dbReference type="InterPro" id="IPR027462">
    <property type="entry name" value="ZapD_C"/>
</dbReference>
<organism evidence="5">
    <name type="scientific">mine drainage metagenome</name>
    <dbReference type="NCBI Taxonomy" id="410659"/>
    <lineage>
        <taxon>unclassified sequences</taxon>
        <taxon>metagenomes</taxon>
        <taxon>ecological metagenomes</taxon>
    </lineage>
</organism>
<dbReference type="SUPFAM" id="SSF160950">
    <property type="entry name" value="YacF-like"/>
    <property type="match status" value="1"/>
</dbReference>
<evidence type="ECO:0000256" key="4">
    <source>
        <dbReference type="ARBA" id="ARBA00023306"/>
    </source>
</evidence>
<dbReference type="PANTHER" id="PTHR39455">
    <property type="entry name" value="CELL DIVISION PROTEIN ZAPD"/>
    <property type="match status" value="1"/>
</dbReference>
<evidence type="ECO:0000313" key="5">
    <source>
        <dbReference type="EMBL" id="CBI09825.1"/>
    </source>
</evidence>
<dbReference type="Pfam" id="PF07072">
    <property type="entry name" value="ZapD"/>
    <property type="match status" value="1"/>
</dbReference>
<dbReference type="InterPro" id="IPR009777">
    <property type="entry name" value="ZapD"/>
</dbReference>
<keyword evidence="4" id="KW-0131">Cell cycle</keyword>
<dbReference type="GO" id="GO:0043093">
    <property type="term" value="P:FtsZ-dependent cytokinesis"/>
    <property type="evidence" value="ECO:0007669"/>
    <property type="project" value="TreeGrafter"/>
</dbReference>
<reference evidence="5" key="1">
    <citation type="submission" date="2009-10" db="EMBL/GenBank/DDBJ databases">
        <title>Diversity of trophic interactions inside an arsenic-rich microbial ecosystem.</title>
        <authorList>
            <person name="Bertin P.N."/>
            <person name="Heinrich-Salmeron A."/>
            <person name="Pelletier E."/>
            <person name="Goulhen-Chollet F."/>
            <person name="Arsene-Ploetze F."/>
            <person name="Gallien S."/>
            <person name="Calteau A."/>
            <person name="Vallenet D."/>
            <person name="Casiot C."/>
            <person name="Chane-Woon-Ming B."/>
            <person name="Giloteaux L."/>
            <person name="Barakat M."/>
            <person name="Bonnefoy V."/>
            <person name="Bruneel O."/>
            <person name="Chandler M."/>
            <person name="Cleiss J."/>
            <person name="Duran R."/>
            <person name="Elbaz-Poulichet F."/>
            <person name="Fonknechten N."/>
            <person name="Lauga B."/>
            <person name="Mornico D."/>
            <person name="Ortet P."/>
            <person name="Schaeffer C."/>
            <person name="Siguier P."/>
            <person name="Alexander Thil Smith A."/>
            <person name="Van Dorsselaer A."/>
            <person name="Weissenbach J."/>
            <person name="Medigue C."/>
            <person name="Le Paslier D."/>
        </authorList>
    </citation>
    <scope>NUCLEOTIDE SEQUENCE</scope>
</reference>
<accession>E6QRF3</accession>
<dbReference type="InterPro" id="IPR036268">
    <property type="entry name" value="ZapD_sf"/>
</dbReference>
<keyword evidence="3" id="KW-0717">Septation</keyword>
<proteinExistence type="inferred from homology"/>
<dbReference type="PANTHER" id="PTHR39455:SF1">
    <property type="entry name" value="CELL DIVISION PROTEIN ZAPD"/>
    <property type="match status" value="1"/>
</dbReference>
<evidence type="ECO:0000256" key="1">
    <source>
        <dbReference type="ARBA" id="ARBA00022490"/>
    </source>
</evidence>
<evidence type="ECO:0000256" key="2">
    <source>
        <dbReference type="ARBA" id="ARBA00022618"/>
    </source>
</evidence>
<protein>
    <recommendedName>
        <fullName evidence="6">Cell division protein ZapD</fullName>
    </recommendedName>
</protein>
<sequence>MHFILVVDSVIVYEFPLNEHVRTLLKLERLFQQTLQLMKQDTPLAHHTALTTLFCLMEINARNEVKTDLQMDLSRLRQRLNLNRESQQPLPDRQDGIIQQIDHTLVALQALPARIDQVLREREWLAAIKQRANIPGGINEFDVPYYHYWQHLPATQRRADLVSWLAPALPVYHALDLVLRHLRESAQPVALLAQQGLYQQSLNGRHGHLLRIGLGSDEPVVPETSANRHAIHIRFLSFASPTPTCCAANIEFQLCFCSP</sequence>
<dbReference type="NCBIfam" id="NF003656">
    <property type="entry name" value="PRK05287.1-4"/>
    <property type="match status" value="1"/>
</dbReference>
<gene>
    <name evidence="5" type="ORF">CARN7_0570</name>
</gene>
<dbReference type="AlphaFoldDB" id="E6QRF3"/>
<comment type="caution">
    <text evidence="5">The sequence shown here is derived from an EMBL/GenBank/DDBJ whole genome shotgun (WGS) entry which is preliminary data.</text>
</comment>
<keyword evidence="2" id="KW-0132">Cell division</keyword>
<evidence type="ECO:0000256" key="3">
    <source>
        <dbReference type="ARBA" id="ARBA00023210"/>
    </source>
</evidence>
<keyword evidence="1" id="KW-0963">Cytoplasm</keyword>
<name>E6QRF3_9ZZZZ</name>